<feature type="transmembrane region" description="Helical" evidence="9">
    <location>
        <begin position="429"/>
        <end position="450"/>
    </location>
</feature>
<feature type="transmembrane region" description="Helical" evidence="9">
    <location>
        <begin position="325"/>
        <end position="345"/>
    </location>
</feature>
<feature type="transmembrane region" description="Helical" evidence="9">
    <location>
        <begin position="166"/>
        <end position="186"/>
    </location>
</feature>
<sequence>MDIKNVDTPQAHEMSPYHSGDSEYISENGSLTSTSSLQSEYEPNPVKRFFNSFKPYDYSKIDFLLYQDDDLESGGSYDFGPQGSPPATGPSRSPNQEEKKKKSKRLHPQFDYSRLSDLERAAIVTSTSPLSRTLKSRHLSMIALGGAIGTGLFVGMGSALASAGPFGLLIVWVFIGSAIFVTASALSELAVAFPISGAFVTFNTLFIDSSWGFAMAWNYALQWLVTFPLELVSASITIQYWNSPVPPEVFVAIFWFIICAINLFGVRGYGEAECVFSMIKIVAILGFLILSVVLVAGGAPPNHDFIGGKNWHQPVGGMFNTTEPFKNMCAVIFNAAFSFAGVELFGLAAAESANPKKSIPKARKQVFWRLLFFYISSVIMIGLLVSYKNPALLGQTDTNAEVKEKGIDANTSPFVIAVKQAEIPAIPSILNAIIIITVLSVGNSSVYGSSRTMAALGAMKQGPQILNYIDRNGRPIVALLVQFVIGLLAFLVALPGDKTTQVFDWLLAISGLCSLFTWWSICLSHIRFRAALNHQARVAEEELVFTTSVWGSYYGMVILTIFLGLQFWAALFPPGEGGADVEGFFMVYLGGVIVFVCYVGHKIYAALYMGIPLTKFYLKASEIDVDTGRRQVDMEALRQEIADERALYESKPFYFKIYTIFC</sequence>
<keyword evidence="5" id="KW-0029">Amino-acid transport</keyword>
<feature type="transmembrane region" description="Helical" evidence="9">
    <location>
        <begin position="139"/>
        <end position="160"/>
    </location>
</feature>
<protein>
    <recommendedName>
        <fullName evidence="10">Amino acid permease/ SLC12A domain-containing protein</fullName>
    </recommendedName>
</protein>
<gene>
    <name evidence="11" type="ORF">CANTEDRAFT_134962</name>
</gene>
<dbReference type="RefSeq" id="XP_006686921.1">
    <property type="nucleotide sequence ID" value="XM_006686858.1"/>
</dbReference>
<proteinExistence type="inferred from homology"/>
<reference evidence="11 12" key="1">
    <citation type="journal article" date="2011" name="Proc. Natl. Acad. Sci. U.S.A.">
        <title>Comparative genomics of xylose-fermenting fungi for enhanced biofuel production.</title>
        <authorList>
            <person name="Wohlbach D.J."/>
            <person name="Kuo A."/>
            <person name="Sato T.K."/>
            <person name="Potts K.M."/>
            <person name="Salamov A.A."/>
            <person name="LaButti K.M."/>
            <person name="Sun H."/>
            <person name="Clum A."/>
            <person name="Pangilinan J.L."/>
            <person name="Lindquist E.A."/>
            <person name="Lucas S."/>
            <person name="Lapidus A."/>
            <person name="Jin M."/>
            <person name="Gunawan C."/>
            <person name="Balan V."/>
            <person name="Dale B.E."/>
            <person name="Jeffries T.W."/>
            <person name="Zinkel R."/>
            <person name="Barry K.W."/>
            <person name="Grigoriev I.V."/>
            <person name="Gasch A.P."/>
        </authorList>
    </citation>
    <scope>NUCLEOTIDE SEQUENCE [LARGE SCALE GENOMIC DNA]</scope>
    <source>
        <strain evidence="12">ATCC 10573 / BCRC 21748 / CBS 615 / JCM 9827 / NBRC 10315 / NRRL Y-1498 / VKM Y-70</strain>
    </source>
</reference>
<evidence type="ECO:0000256" key="9">
    <source>
        <dbReference type="SAM" id="Phobius"/>
    </source>
</evidence>
<dbReference type="InterPro" id="IPR004841">
    <property type="entry name" value="AA-permease/SLC12A_dom"/>
</dbReference>
<dbReference type="GO" id="GO:0016020">
    <property type="term" value="C:membrane"/>
    <property type="evidence" value="ECO:0007669"/>
    <property type="project" value="UniProtKB-SubCell"/>
</dbReference>
<evidence type="ECO:0000256" key="2">
    <source>
        <dbReference type="ARBA" id="ARBA00006983"/>
    </source>
</evidence>
<evidence type="ECO:0000259" key="10">
    <source>
        <dbReference type="Pfam" id="PF00324"/>
    </source>
</evidence>
<dbReference type="GO" id="GO:0015171">
    <property type="term" value="F:amino acid transmembrane transporter activity"/>
    <property type="evidence" value="ECO:0007669"/>
    <property type="project" value="TreeGrafter"/>
</dbReference>
<feature type="transmembrane region" description="Helical" evidence="9">
    <location>
        <begin position="543"/>
        <end position="565"/>
    </location>
</feature>
<evidence type="ECO:0000256" key="8">
    <source>
        <dbReference type="SAM" id="MobiDB-lite"/>
    </source>
</evidence>
<keyword evidence="6 9" id="KW-1133">Transmembrane helix</keyword>
<keyword evidence="12" id="KW-1185">Reference proteome</keyword>
<comment type="subcellular location">
    <subcellularLocation>
        <location evidence="1">Membrane</location>
        <topology evidence="1">Multi-pass membrane protein</topology>
    </subcellularLocation>
</comment>
<feature type="transmembrane region" description="Helical" evidence="9">
    <location>
        <begin position="281"/>
        <end position="299"/>
    </location>
</feature>
<feature type="transmembrane region" description="Helical" evidence="9">
    <location>
        <begin position="249"/>
        <end position="269"/>
    </location>
</feature>
<evidence type="ECO:0000256" key="4">
    <source>
        <dbReference type="ARBA" id="ARBA00022692"/>
    </source>
</evidence>
<keyword evidence="4 9" id="KW-0812">Transmembrane</keyword>
<evidence type="ECO:0000256" key="7">
    <source>
        <dbReference type="ARBA" id="ARBA00023136"/>
    </source>
</evidence>
<feature type="domain" description="Amino acid permease/ SLC12A" evidence="10">
    <location>
        <begin position="138"/>
        <end position="605"/>
    </location>
</feature>
<dbReference type="eggNOG" id="KOG1286">
    <property type="taxonomic scope" value="Eukaryota"/>
</dbReference>
<dbReference type="GeneID" id="18249826"/>
<dbReference type="KEGG" id="cten:18249826"/>
<evidence type="ECO:0000256" key="1">
    <source>
        <dbReference type="ARBA" id="ARBA00004141"/>
    </source>
</evidence>
<accession>G3B537</accession>
<dbReference type="EMBL" id="GL996524">
    <property type="protein sequence ID" value="EGV63128.1"/>
    <property type="molecule type" value="Genomic_DNA"/>
</dbReference>
<dbReference type="OrthoDB" id="5982228at2759"/>
<dbReference type="Pfam" id="PF00324">
    <property type="entry name" value="AA_permease"/>
    <property type="match status" value="1"/>
</dbReference>
<feature type="region of interest" description="Disordered" evidence="8">
    <location>
        <begin position="1"/>
        <end position="42"/>
    </location>
</feature>
<dbReference type="PANTHER" id="PTHR43341">
    <property type="entry name" value="AMINO ACID PERMEASE"/>
    <property type="match status" value="1"/>
</dbReference>
<feature type="compositionally biased region" description="Polar residues" evidence="8">
    <location>
        <begin position="25"/>
        <end position="41"/>
    </location>
</feature>
<dbReference type="Proteomes" id="UP000000707">
    <property type="component" value="Unassembled WGS sequence"/>
</dbReference>
<evidence type="ECO:0000256" key="5">
    <source>
        <dbReference type="ARBA" id="ARBA00022970"/>
    </source>
</evidence>
<evidence type="ECO:0000313" key="11">
    <source>
        <dbReference type="EMBL" id="EGV63128.1"/>
    </source>
</evidence>
<dbReference type="FunFam" id="1.20.1740.10:FF:000001">
    <property type="entry name" value="Amino acid permease"/>
    <property type="match status" value="1"/>
</dbReference>
<feature type="region of interest" description="Disordered" evidence="8">
    <location>
        <begin position="74"/>
        <end position="106"/>
    </location>
</feature>
<feature type="transmembrane region" description="Helical" evidence="9">
    <location>
        <begin position="198"/>
        <end position="220"/>
    </location>
</feature>
<keyword evidence="7 9" id="KW-0472">Membrane</keyword>
<dbReference type="PANTHER" id="PTHR43341:SF1">
    <property type="entry name" value="GENERAL AMINO-ACID PERMEASE GAP1"/>
    <property type="match status" value="1"/>
</dbReference>
<evidence type="ECO:0000313" key="12">
    <source>
        <dbReference type="Proteomes" id="UP000000707"/>
    </source>
</evidence>
<comment type="similarity">
    <text evidence="2">Belongs to the amino acid-polyamine-organocation (APC) superfamily. YAT (TC 2.A.3.10) family.</text>
</comment>
<dbReference type="Gene3D" id="1.20.1740.10">
    <property type="entry name" value="Amino acid/polyamine transporter I"/>
    <property type="match status" value="1"/>
</dbReference>
<evidence type="ECO:0000256" key="3">
    <source>
        <dbReference type="ARBA" id="ARBA00022448"/>
    </source>
</evidence>
<feature type="transmembrane region" description="Helical" evidence="9">
    <location>
        <begin position="585"/>
        <end position="609"/>
    </location>
</feature>
<feature type="transmembrane region" description="Helical" evidence="9">
    <location>
        <begin position="476"/>
        <end position="496"/>
    </location>
</feature>
<dbReference type="HOGENOM" id="CLU_007946_12_0_1"/>
<dbReference type="AlphaFoldDB" id="G3B537"/>
<feature type="transmembrane region" description="Helical" evidence="9">
    <location>
        <begin position="366"/>
        <end position="387"/>
    </location>
</feature>
<feature type="transmembrane region" description="Helical" evidence="9">
    <location>
        <begin position="502"/>
        <end position="522"/>
    </location>
</feature>
<organism evidence="12">
    <name type="scientific">Candida tenuis (strain ATCC 10573 / BCRC 21748 / CBS 615 / JCM 9827 / NBRC 10315 / NRRL Y-1498 / VKM Y-70)</name>
    <name type="common">Yeast</name>
    <name type="synonym">Yamadazyma tenuis</name>
    <dbReference type="NCBI Taxonomy" id="590646"/>
    <lineage>
        <taxon>Eukaryota</taxon>
        <taxon>Fungi</taxon>
        <taxon>Dikarya</taxon>
        <taxon>Ascomycota</taxon>
        <taxon>Saccharomycotina</taxon>
        <taxon>Pichiomycetes</taxon>
        <taxon>Debaryomycetaceae</taxon>
        <taxon>Yamadazyma</taxon>
    </lineage>
</organism>
<evidence type="ECO:0000256" key="6">
    <source>
        <dbReference type="ARBA" id="ARBA00022989"/>
    </source>
</evidence>
<name>G3B537_CANTC</name>
<keyword evidence="3" id="KW-0813">Transport</keyword>
<dbReference type="InterPro" id="IPR050524">
    <property type="entry name" value="APC_YAT"/>
</dbReference>